<dbReference type="PROSITE" id="PS50405">
    <property type="entry name" value="GST_CTER"/>
    <property type="match status" value="1"/>
</dbReference>
<dbReference type="Gene3D" id="3.40.30.10">
    <property type="entry name" value="Glutaredoxin"/>
    <property type="match status" value="1"/>
</dbReference>
<sequence>MLKFYYNPLSPNARRVWLTLLEKQISFEPMVIKMDGDQYEPDFLAINPFHHIPVVVDDGLRIVESIAIMDYLEAKYPTPALMPAEAGAIATVRMAQLVTANEFFPKVIPLICENKDSPKWQQAQQELPLAFMSDLLGDSTYIGGNMFSLGDIVAGIAIQLTVALGVPLESYPNLEQWQQRLMDRVPWQSTQISEPDLENFRRRVKVMVRLRQRAMRQS</sequence>
<dbReference type="OrthoDB" id="465590at2"/>
<feature type="domain" description="GST N-terminal" evidence="2">
    <location>
        <begin position="1"/>
        <end position="80"/>
    </location>
</feature>
<dbReference type="InterPro" id="IPR010987">
    <property type="entry name" value="Glutathione-S-Trfase_C-like"/>
</dbReference>
<comment type="subunit">
    <text evidence="1">Homodimer.</text>
</comment>
<dbReference type="PANTHER" id="PTHR43969:SF9">
    <property type="entry name" value="GLUTATHIONE S TRANSFERASE D10, ISOFORM A-RELATED"/>
    <property type="match status" value="1"/>
</dbReference>
<dbReference type="RefSeq" id="WP_110987968.1">
    <property type="nucleotide sequence ID" value="NZ_CAWNWM010000016.1"/>
</dbReference>
<dbReference type="InterPro" id="IPR036249">
    <property type="entry name" value="Thioredoxin-like_sf"/>
</dbReference>
<dbReference type="SFLD" id="SFLDS00019">
    <property type="entry name" value="Glutathione_Transferase_(cytos"/>
    <property type="match status" value="1"/>
</dbReference>
<reference evidence="4 5" key="1">
    <citation type="journal article" date="2018" name="Sci. Rep.">
        <title>A novel species of the marine cyanobacterium Acaryochloris with a unique pigment content and lifestyle.</title>
        <authorList>
            <person name="Partensky F."/>
            <person name="Six C."/>
            <person name="Ratin M."/>
            <person name="Garczarek L."/>
            <person name="Vaulot D."/>
            <person name="Probert I."/>
            <person name="Calteau A."/>
            <person name="Gourvil P."/>
            <person name="Marie D."/>
            <person name="Grebert T."/>
            <person name="Bouchier C."/>
            <person name="Le Panse S."/>
            <person name="Gachenot M."/>
            <person name="Rodriguez F."/>
            <person name="Garrido J.L."/>
        </authorList>
    </citation>
    <scope>NUCLEOTIDE SEQUENCE [LARGE SCALE GENOMIC DNA]</scope>
    <source>
        <strain evidence="4 5">RCC1774</strain>
    </source>
</reference>
<dbReference type="InterPro" id="IPR004045">
    <property type="entry name" value="Glutathione_S-Trfase_N"/>
</dbReference>
<comment type="caution">
    <text evidence="4">The sequence shown here is derived from an EMBL/GenBank/DDBJ whole genome shotgun (WGS) entry which is preliminary data.</text>
</comment>
<feature type="domain" description="GST C-terminal" evidence="3">
    <location>
        <begin position="85"/>
        <end position="206"/>
    </location>
</feature>
<dbReference type="PROSITE" id="PS50404">
    <property type="entry name" value="GST_NTER"/>
    <property type="match status" value="1"/>
</dbReference>
<protein>
    <submittedName>
        <fullName evidence="4">Stringent starvation protein A</fullName>
    </submittedName>
</protein>
<dbReference type="GO" id="GO:0004364">
    <property type="term" value="F:glutathione transferase activity"/>
    <property type="evidence" value="ECO:0007669"/>
    <property type="project" value="TreeGrafter"/>
</dbReference>
<dbReference type="Pfam" id="PF00043">
    <property type="entry name" value="GST_C"/>
    <property type="match status" value="1"/>
</dbReference>
<dbReference type="CDD" id="cd00570">
    <property type="entry name" value="GST_N_family"/>
    <property type="match status" value="1"/>
</dbReference>
<dbReference type="Gene3D" id="1.20.1050.10">
    <property type="match status" value="1"/>
</dbReference>
<gene>
    <name evidence="4" type="primary">sspA_2</name>
    <name evidence="4" type="ORF">C1752_06171</name>
</gene>
<evidence type="ECO:0000259" key="3">
    <source>
        <dbReference type="PROSITE" id="PS50405"/>
    </source>
</evidence>
<dbReference type="SUPFAM" id="SSF52833">
    <property type="entry name" value="Thioredoxin-like"/>
    <property type="match status" value="1"/>
</dbReference>
<accession>A0A2W1JQT4</accession>
<dbReference type="Proteomes" id="UP000248857">
    <property type="component" value="Unassembled WGS sequence"/>
</dbReference>
<dbReference type="PANTHER" id="PTHR43969">
    <property type="entry name" value="GLUTATHIONE S TRANSFERASE D10, ISOFORM A-RELATED"/>
    <property type="match status" value="1"/>
</dbReference>
<dbReference type="SFLD" id="SFLDG00358">
    <property type="entry name" value="Main_(cytGST)"/>
    <property type="match status" value="1"/>
</dbReference>
<dbReference type="EMBL" id="PQWO01000016">
    <property type="protein sequence ID" value="PZD71551.1"/>
    <property type="molecule type" value="Genomic_DNA"/>
</dbReference>
<evidence type="ECO:0000313" key="5">
    <source>
        <dbReference type="Proteomes" id="UP000248857"/>
    </source>
</evidence>
<organism evidence="4 5">
    <name type="scientific">Acaryochloris thomasi RCC1774</name>
    <dbReference type="NCBI Taxonomy" id="1764569"/>
    <lineage>
        <taxon>Bacteria</taxon>
        <taxon>Bacillati</taxon>
        <taxon>Cyanobacteriota</taxon>
        <taxon>Cyanophyceae</taxon>
        <taxon>Acaryochloridales</taxon>
        <taxon>Acaryochloridaceae</taxon>
        <taxon>Acaryochloris</taxon>
        <taxon>Acaryochloris thomasi</taxon>
    </lineage>
</organism>
<evidence type="ECO:0000259" key="2">
    <source>
        <dbReference type="PROSITE" id="PS50404"/>
    </source>
</evidence>
<dbReference type="Pfam" id="PF13417">
    <property type="entry name" value="GST_N_3"/>
    <property type="match status" value="1"/>
</dbReference>
<keyword evidence="5" id="KW-1185">Reference proteome</keyword>
<proteinExistence type="predicted"/>
<dbReference type="GO" id="GO:0006749">
    <property type="term" value="P:glutathione metabolic process"/>
    <property type="evidence" value="ECO:0007669"/>
    <property type="project" value="TreeGrafter"/>
</dbReference>
<evidence type="ECO:0000256" key="1">
    <source>
        <dbReference type="ARBA" id="ARBA00011738"/>
    </source>
</evidence>
<dbReference type="InterPro" id="IPR036282">
    <property type="entry name" value="Glutathione-S-Trfase_C_sf"/>
</dbReference>
<dbReference type="AlphaFoldDB" id="A0A2W1JQT4"/>
<name>A0A2W1JQT4_9CYAN</name>
<dbReference type="InterPro" id="IPR004046">
    <property type="entry name" value="GST_C"/>
</dbReference>
<dbReference type="InterPro" id="IPR040079">
    <property type="entry name" value="Glutathione_S-Trfase"/>
</dbReference>
<dbReference type="SUPFAM" id="SSF47616">
    <property type="entry name" value="GST C-terminal domain-like"/>
    <property type="match status" value="1"/>
</dbReference>
<evidence type="ECO:0000313" key="4">
    <source>
        <dbReference type="EMBL" id="PZD71551.1"/>
    </source>
</evidence>